<proteinExistence type="predicted"/>
<keyword evidence="5" id="KW-0862">Zinc</keyword>
<comment type="caution">
    <text evidence="10">The sequence shown here is derived from an EMBL/GenBank/DDBJ whole genome shotgun (WGS) entry which is preliminary data.</text>
</comment>
<evidence type="ECO:0000256" key="6">
    <source>
        <dbReference type="ARBA" id="ARBA00022989"/>
    </source>
</evidence>
<dbReference type="SMART" id="SM01328">
    <property type="entry name" value="zf-3CxxC"/>
    <property type="match status" value="1"/>
</dbReference>
<dbReference type="AlphaFoldDB" id="A0A2T7PU82"/>
<evidence type="ECO:0000256" key="8">
    <source>
        <dbReference type="SAM" id="SignalP"/>
    </source>
</evidence>
<feature type="chain" id="PRO_5015724730" description="3CxxC-type domain-containing protein" evidence="8">
    <location>
        <begin position="27"/>
        <end position="250"/>
    </location>
</feature>
<sequence length="250" mass="28312">MSTDSNPLLQHLFLLLKLLELAKLDAKATTLLPHGGELIPAPANAFGDPVFIQAADPSKGCSLCTMHLVNEVVTYVTSGVTVPAPISPSASMELVWHGEFDRLFGQYYPHTWYLIPTFLAPNDRWRVFKDSAKVRFSCGECGHGWTSMKGRVIFWFNLNYAANAGYVLFKLYGQQCQKCNNGKFEHAMWYPEEVVKVIGNVYNRVGQIFYGFVRPPLRIDRRQGKPRNQHNAELCQACKEGLCKEEWTFS</sequence>
<evidence type="ECO:0000256" key="3">
    <source>
        <dbReference type="ARBA" id="ARBA00022723"/>
    </source>
</evidence>
<evidence type="ECO:0000256" key="4">
    <source>
        <dbReference type="ARBA" id="ARBA00022771"/>
    </source>
</evidence>
<accession>A0A2T7PU82</accession>
<evidence type="ECO:0000259" key="9">
    <source>
        <dbReference type="SMART" id="SM01328"/>
    </source>
</evidence>
<dbReference type="GO" id="GO:0006612">
    <property type="term" value="P:protein targeting to membrane"/>
    <property type="evidence" value="ECO:0007669"/>
    <property type="project" value="TreeGrafter"/>
</dbReference>
<evidence type="ECO:0000256" key="1">
    <source>
        <dbReference type="ARBA" id="ARBA00004167"/>
    </source>
</evidence>
<feature type="signal peptide" evidence="8">
    <location>
        <begin position="1"/>
        <end position="26"/>
    </location>
</feature>
<dbReference type="GO" id="GO:0016020">
    <property type="term" value="C:membrane"/>
    <property type="evidence" value="ECO:0007669"/>
    <property type="project" value="UniProtKB-SubCell"/>
</dbReference>
<evidence type="ECO:0000256" key="2">
    <source>
        <dbReference type="ARBA" id="ARBA00022692"/>
    </source>
</evidence>
<dbReference type="OrthoDB" id="8121437at2759"/>
<dbReference type="PANTHER" id="PTHR14402">
    <property type="entry name" value="RECEPTOR TRANSPORTING PROTEIN"/>
    <property type="match status" value="1"/>
</dbReference>
<keyword evidence="6" id="KW-1133">Transmembrane helix</keyword>
<dbReference type="GO" id="GO:0051205">
    <property type="term" value="P:protein insertion into membrane"/>
    <property type="evidence" value="ECO:0007669"/>
    <property type="project" value="TreeGrafter"/>
</dbReference>
<evidence type="ECO:0000313" key="11">
    <source>
        <dbReference type="Proteomes" id="UP000245119"/>
    </source>
</evidence>
<dbReference type="InterPro" id="IPR026096">
    <property type="entry name" value="R-trans_p"/>
</dbReference>
<evidence type="ECO:0000256" key="7">
    <source>
        <dbReference type="ARBA" id="ARBA00023136"/>
    </source>
</evidence>
<keyword evidence="2" id="KW-0812">Transmembrane</keyword>
<name>A0A2T7PU82_POMCA</name>
<reference evidence="10 11" key="1">
    <citation type="submission" date="2018-04" db="EMBL/GenBank/DDBJ databases">
        <title>The genome of golden apple snail Pomacea canaliculata provides insight into stress tolerance and invasive adaptation.</title>
        <authorList>
            <person name="Liu C."/>
            <person name="Liu B."/>
            <person name="Ren Y."/>
            <person name="Zhang Y."/>
            <person name="Wang H."/>
            <person name="Li S."/>
            <person name="Jiang F."/>
            <person name="Yin L."/>
            <person name="Zhang G."/>
            <person name="Qian W."/>
            <person name="Fan W."/>
        </authorList>
    </citation>
    <scope>NUCLEOTIDE SEQUENCE [LARGE SCALE GENOMIC DNA]</scope>
    <source>
        <strain evidence="10">SZHN2017</strain>
        <tissue evidence="10">Muscle</tissue>
    </source>
</reference>
<keyword evidence="11" id="KW-1185">Reference proteome</keyword>
<evidence type="ECO:0000313" key="10">
    <source>
        <dbReference type="EMBL" id="PVD36985.1"/>
    </source>
</evidence>
<keyword evidence="4" id="KW-0863">Zinc-finger</keyword>
<keyword evidence="8" id="KW-0732">Signal</keyword>
<dbReference type="Proteomes" id="UP000245119">
    <property type="component" value="Linkage Group LG2"/>
</dbReference>
<evidence type="ECO:0000256" key="5">
    <source>
        <dbReference type="ARBA" id="ARBA00022833"/>
    </source>
</evidence>
<keyword evidence="7" id="KW-0472">Membrane</keyword>
<dbReference type="GO" id="GO:0031849">
    <property type="term" value="F:olfactory receptor binding"/>
    <property type="evidence" value="ECO:0007669"/>
    <property type="project" value="TreeGrafter"/>
</dbReference>
<gene>
    <name evidence="10" type="ORF">C0Q70_03978</name>
</gene>
<protein>
    <recommendedName>
        <fullName evidence="9">3CxxC-type domain-containing protein</fullName>
    </recommendedName>
</protein>
<organism evidence="10 11">
    <name type="scientific">Pomacea canaliculata</name>
    <name type="common">Golden apple snail</name>
    <dbReference type="NCBI Taxonomy" id="400727"/>
    <lineage>
        <taxon>Eukaryota</taxon>
        <taxon>Metazoa</taxon>
        <taxon>Spiralia</taxon>
        <taxon>Lophotrochozoa</taxon>
        <taxon>Mollusca</taxon>
        <taxon>Gastropoda</taxon>
        <taxon>Caenogastropoda</taxon>
        <taxon>Architaenioglossa</taxon>
        <taxon>Ampullarioidea</taxon>
        <taxon>Ampullariidae</taxon>
        <taxon>Pomacea</taxon>
    </lineage>
</organism>
<dbReference type="Pfam" id="PF13695">
    <property type="entry name" value="Zn_ribbon_3CxxC"/>
    <property type="match status" value="1"/>
</dbReference>
<dbReference type="EMBL" id="PZQS01000002">
    <property type="protein sequence ID" value="PVD36985.1"/>
    <property type="molecule type" value="Genomic_DNA"/>
</dbReference>
<comment type="subcellular location">
    <subcellularLocation>
        <location evidence="1">Membrane</location>
        <topology evidence="1">Single-pass membrane protein</topology>
    </subcellularLocation>
</comment>
<keyword evidence="3" id="KW-0479">Metal-binding</keyword>
<dbReference type="GO" id="GO:0008270">
    <property type="term" value="F:zinc ion binding"/>
    <property type="evidence" value="ECO:0007669"/>
    <property type="project" value="UniProtKB-KW"/>
</dbReference>
<feature type="domain" description="3CxxC-type" evidence="9">
    <location>
        <begin position="131"/>
        <end position="241"/>
    </location>
</feature>
<dbReference type="InterPro" id="IPR027377">
    <property type="entry name" value="ZAR1/RTP1-5-like_Znf-3CxxC"/>
</dbReference>
<dbReference type="PANTHER" id="PTHR14402:SF10">
    <property type="entry name" value="3CXXC-TYPE DOMAIN-CONTAINING PROTEIN"/>
    <property type="match status" value="1"/>
</dbReference>